<dbReference type="EMBL" id="LS398110">
    <property type="protein sequence ID" value="SPP91711.1"/>
    <property type="molecule type" value="Genomic_DNA"/>
</dbReference>
<dbReference type="SUPFAM" id="SSF53335">
    <property type="entry name" value="S-adenosyl-L-methionine-dependent methyltransferases"/>
    <property type="match status" value="1"/>
</dbReference>
<reference evidence="2 3" key="1">
    <citation type="submission" date="2018-03" db="EMBL/GenBank/DDBJ databases">
        <authorList>
            <person name="Gully D."/>
        </authorList>
    </citation>
    <scope>NUCLEOTIDE SEQUENCE [LARGE SCALE GENOMIC DNA]</scope>
    <source>
        <strain evidence="2">ORS3257</strain>
    </source>
</reference>
<sequence>MSERSTHWDHVYATKGEAEVSWFQDSPAISLEMIRAAGPNHDAAIIDVGGGASRLVDALLQDGYRDVTVLDLSAKAFDAAKKRLGGAALMVDWIVADATTWQPAKTYDVWHDRAAFHFLTDLRDRAAYVERLRSAIAPGGHVIIATFAPDGPEKCSGLPVQRHDSASLAAELGPEFELVETRRETHHTPWDSTQAFQFSRFRRRGS</sequence>
<evidence type="ECO:0000313" key="3">
    <source>
        <dbReference type="Proteomes" id="UP000246085"/>
    </source>
</evidence>
<dbReference type="PANTHER" id="PTHR12843:SF5">
    <property type="entry name" value="EEF1A LYSINE METHYLTRANSFERASE 2"/>
    <property type="match status" value="1"/>
</dbReference>
<proteinExistence type="predicted"/>
<gene>
    <name evidence="2" type="ORF">BRAD3257_0547</name>
</gene>
<dbReference type="Gene3D" id="3.40.50.150">
    <property type="entry name" value="Vaccinia Virus protein VP39"/>
    <property type="match status" value="1"/>
</dbReference>
<name>A0A2U3PRD2_9BRAD</name>
<accession>A0A2U3PRD2</accession>
<dbReference type="RefSeq" id="WP_122400523.1">
    <property type="nucleotide sequence ID" value="NZ_LS398110.1"/>
</dbReference>
<dbReference type="InterPro" id="IPR029063">
    <property type="entry name" value="SAM-dependent_MTases_sf"/>
</dbReference>
<feature type="domain" description="Methyltransferase" evidence="1">
    <location>
        <begin position="45"/>
        <end position="140"/>
    </location>
</feature>
<evidence type="ECO:0000259" key="1">
    <source>
        <dbReference type="Pfam" id="PF13649"/>
    </source>
</evidence>
<organism evidence="2 3">
    <name type="scientific">Bradyrhizobium vignae</name>
    <dbReference type="NCBI Taxonomy" id="1549949"/>
    <lineage>
        <taxon>Bacteria</taxon>
        <taxon>Pseudomonadati</taxon>
        <taxon>Pseudomonadota</taxon>
        <taxon>Alphaproteobacteria</taxon>
        <taxon>Hyphomicrobiales</taxon>
        <taxon>Nitrobacteraceae</taxon>
        <taxon>Bradyrhizobium</taxon>
    </lineage>
</organism>
<dbReference type="Proteomes" id="UP000246085">
    <property type="component" value="Chromosome BRAD3257"/>
</dbReference>
<dbReference type="AlphaFoldDB" id="A0A2U3PRD2"/>
<dbReference type="CDD" id="cd02440">
    <property type="entry name" value="AdoMet_MTases"/>
    <property type="match status" value="1"/>
</dbReference>
<dbReference type="InterPro" id="IPR041698">
    <property type="entry name" value="Methyltransf_25"/>
</dbReference>
<protein>
    <recommendedName>
        <fullName evidence="1">Methyltransferase domain-containing protein</fullName>
    </recommendedName>
</protein>
<evidence type="ECO:0000313" key="2">
    <source>
        <dbReference type="EMBL" id="SPP91711.1"/>
    </source>
</evidence>
<dbReference type="Pfam" id="PF13649">
    <property type="entry name" value="Methyltransf_25"/>
    <property type="match status" value="1"/>
</dbReference>
<dbReference type="KEGG" id="bvz:BRAD3257_0547"/>
<dbReference type="PANTHER" id="PTHR12843">
    <property type="entry name" value="PROTEIN-LYSINE N-METHYLTRANSFERASE METTL10"/>
    <property type="match status" value="1"/>
</dbReference>